<dbReference type="OrthoDB" id="186995at2157"/>
<reference evidence="6 7" key="1">
    <citation type="submission" date="2020-07" db="EMBL/GenBank/DDBJ databases">
        <title>Natrinema (YPL30) sp. nov. and Haloterrigena xxxxxx (YPL8) sp. nov., isolated from a salt mine.</title>
        <authorList>
            <person name="Cui H."/>
        </authorList>
    </citation>
    <scope>NUCLEOTIDE SEQUENCE [LARGE SCALE GENOMIC DNA]</scope>
    <source>
        <strain evidence="6 7">YPL13</strain>
    </source>
</reference>
<evidence type="ECO:0000256" key="4">
    <source>
        <dbReference type="SAM" id="MobiDB-lite"/>
    </source>
</evidence>
<evidence type="ECO:0000256" key="1">
    <source>
        <dbReference type="ARBA" id="ARBA00022723"/>
    </source>
</evidence>
<dbReference type="InterPro" id="IPR006311">
    <property type="entry name" value="TAT_signal"/>
</dbReference>
<dbReference type="Pfam" id="PF00127">
    <property type="entry name" value="Copper-bind"/>
    <property type="match status" value="1"/>
</dbReference>
<feature type="domain" description="Blue (type 1) copper" evidence="5">
    <location>
        <begin position="104"/>
        <end position="189"/>
    </location>
</feature>
<dbReference type="InterPro" id="IPR008972">
    <property type="entry name" value="Cupredoxin"/>
</dbReference>
<keyword evidence="2 3" id="KW-0186">Copper</keyword>
<dbReference type="PRINTS" id="PR00157">
    <property type="entry name" value="PLASTOCYANIN"/>
</dbReference>
<dbReference type="GeneID" id="56142519"/>
<dbReference type="InterPro" id="IPR000923">
    <property type="entry name" value="BlueCu_1"/>
</dbReference>
<keyword evidence="1 3" id="KW-0479">Metal-binding</keyword>
<dbReference type="PROSITE" id="PS51318">
    <property type="entry name" value="TAT"/>
    <property type="match status" value="1"/>
</dbReference>
<dbReference type="Proteomes" id="UP000510869">
    <property type="component" value="Chromosome"/>
</dbReference>
<evidence type="ECO:0000259" key="5">
    <source>
        <dbReference type="Pfam" id="PF00127"/>
    </source>
</evidence>
<feature type="binding site" evidence="3">
    <location>
        <position position="175"/>
    </location>
    <ligand>
        <name>Cu cation</name>
        <dbReference type="ChEBI" id="CHEBI:23378"/>
    </ligand>
</feature>
<feature type="binding site" evidence="3">
    <location>
        <position position="183"/>
    </location>
    <ligand>
        <name>Cu cation</name>
        <dbReference type="ChEBI" id="CHEBI:23378"/>
    </ligand>
</feature>
<feature type="region of interest" description="Disordered" evidence="4">
    <location>
        <begin position="195"/>
        <end position="215"/>
    </location>
</feature>
<dbReference type="GO" id="GO:0005507">
    <property type="term" value="F:copper ion binding"/>
    <property type="evidence" value="ECO:0007669"/>
    <property type="project" value="InterPro"/>
</dbReference>
<dbReference type="RefSeq" id="WP_180842120.1">
    <property type="nucleotide sequence ID" value="NZ_CP059154.1"/>
</dbReference>
<dbReference type="Gene3D" id="2.60.40.420">
    <property type="entry name" value="Cupredoxins - blue copper proteins"/>
    <property type="match status" value="1"/>
</dbReference>
<dbReference type="EMBL" id="CP059154">
    <property type="protein sequence ID" value="QLK26949.1"/>
    <property type="molecule type" value="Genomic_DNA"/>
</dbReference>
<evidence type="ECO:0000313" key="6">
    <source>
        <dbReference type="EMBL" id="QLK26949.1"/>
    </source>
</evidence>
<dbReference type="InterPro" id="IPR002387">
    <property type="entry name" value="Plastocyanin"/>
</dbReference>
<sequence>MTSKPSTSLDTDHAATSTVTTERNRRRFLAALGAGSAVAIAGCLGGDETTSDPDADTNGTADEPVIDSRFGYTLLADDEETTIDADHTVQLVIGPRDGSPVPEFYFEPTGLFVNPGDTVEFVMATPHHNVNAYHPAFGYEQRVPDDVPAFSSPILAEGDSWFYTFEAEGGYDFTCAPHETYGMAGRIVVGSATGPGATPIGEAPGDEEARSPDGTAGTVLADPALEGEAIVEAEAVVWADLAVESKQLLQGGGHEA</sequence>
<keyword evidence="7" id="KW-1185">Reference proteome</keyword>
<dbReference type="GO" id="GO:0009055">
    <property type="term" value="F:electron transfer activity"/>
    <property type="evidence" value="ECO:0007669"/>
    <property type="project" value="InterPro"/>
</dbReference>
<accession>A0A7D6CRJ3</accession>
<dbReference type="SUPFAM" id="SSF49503">
    <property type="entry name" value="Cupredoxins"/>
    <property type="match status" value="1"/>
</dbReference>
<dbReference type="AlphaFoldDB" id="A0A7D6CRJ3"/>
<comment type="cofactor">
    <cofactor evidence="3">
        <name>Cu(2+)</name>
        <dbReference type="ChEBI" id="CHEBI:29036"/>
    </cofactor>
    <text evidence="3">The crystal structure with reduced Cu(1+) has also been determined.</text>
</comment>
<organism evidence="6 7">
    <name type="scientific">Natrinema zhouii</name>
    <dbReference type="NCBI Taxonomy" id="1710539"/>
    <lineage>
        <taxon>Archaea</taxon>
        <taxon>Methanobacteriati</taxon>
        <taxon>Methanobacteriota</taxon>
        <taxon>Stenosarchaea group</taxon>
        <taxon>Halobacteria</taxon>
        <taxon>Halobacteriales</taxon>
        <taxon>Natrialbaceae</taxon>
        <taxon>Natrinema</taxon>
    </lineage>
</organism>
<feature type="region of interest" description="Disordered" evidence="4">
    <location>
        <begin position="1"/>
        <end position="21"/>
    </location>
</feature>
<proteinExistence type="predicted"/>
<name>A0A7D6CRJ3_9EURY</name>
<gene>
    <name evidence="6" type="ORF">HYG81_04900</name>
</gene>
<feature type="binding site" evidence="3">
    <location>
        <position position="128"/>
    </location>
    <ligand>
        <name>Cu cation</name>
        <dbReference type="ChEBI" id="CHEBI:23378"/>
    </ligand>
</feature>
<feature type="region of interest" description="Disordered" evidence="4">
    <location>
        <begin position="43"/>
        <end position="63"/>
    </location>
</feature>
<evidence type="ECO:0000256" key="2">
    <source>
        <dbReference type="ARBA" id="ARBA00023008"/>
    </source>
</evidence>
<evidence type="ECO:0000256" key="3">
    <source>
        <dbReference type="PIRSR" id="PIRSR602387-1"/>
    </source>
</evidence>
<feature type="binding site" evidence="3">
    <location>
        <position position="178"/>
    </location>
    <ligand>
        <name>Cu cation</name>
        <dbReference type="ChEBI" id="CHEBI:23378"/>
    </ligand>
</feature>
<protein>
    <recommendedName>
        <fullName evidence="5">Blue (type 1) copper domain-containing protein</fullName>
    </recommendedName>
</protein>
<evidence type="ECO:0000313" key="7">
    <source>
        <dbReference type="Proteomes" id="UP000510869"/>
    </source>
</evidence>
<dbReference type="KEGG" id="nay:HYG81_04900"/>